<dbReference type="EMBL" id="JPVP01000056">
    <property type="protein sequence ID" value="KGR84421.1"/>
    <property type="molecule type" value="Genomic_DNA"/>
</dbReference>
<dbReference type="Proteomes" id="UP000030437">
    <property type="component" value="Unassembled WGS sequence"/>
</dbReference>
<proteinExistence type="predicted"/>
<dbReference type="OrthoDB" id="2920256at2"/>
<evidence type="ECO:0000313" key="2">
    <source>
        <dbReference type="Proteomes" id="UP000030437"/>
    </source>
</evidence>
<accession>A0A0A3II24</accession>
<organism evidence="1 2">
    <name type="scientific">Lysinibacillus odysseyi 34hs-1 = NBRC 100172</name>
    <dbReference type="NCBI Taxonomy" id="1220589"/>
    <lineage>
        <taxon>Bacteria</taxon>
        <taxon>Bacillati</taxon>
        <taxon>Bacillota</taxon>
        <taxon>Bacilli</taxon>
        <taxon>Bacillales</taxon>
        <taxon>Bacillaceae</taxon>
        <taxon>Lysinibacillus</taxon>
    </lineage>
</organism>
<reference evidence="1 2" key="1">
    <citation type="submission" date="2014-02" db="EMBL/GenBank/DDBJ databases">
        <title>Draft genome sequence of Lysinibacillus odysseyi NBRC 100172.</title>
        <authorList>
            <person name="Zhang F."/>
            <person name="Wang G."/>
            <person name="Zhang L."/>
        </authorList>
    </citation>
    <scope>NUCLEOTIDE SEQUENCE [LARGE SCALE GENOMIC DNA]</scope>
    <source>
        <strain evidence="1 2">NBRC 100172</strain>
    </source>
</reference>
<evidence type="ECO:0000313" key="1">
    <source>
        <dbReference type="EMBL" id="KGR84421.1"/>
    </source>
</evidence>
<keyword evidence="2" id="KW-1185">Reference proteome</keyword>
<dbReference type="STRING" id="1220589.CD32_12590"/>
<comment type="caution">
    <text evidence="1">The sequence shown here is derived from an EMBL/GenBank/DDBJ whole genome shotgun (WGS) entry which is preliminary data.</text>
</comment>
<protein>
    <submittedName>
        <fullName evidence="1">Uncharacterized protein</fullName>
    </submittedName>
</protein>
<dbReference type="AlphaFoldDB" id="A0A0A3II24"/>
<sequence length="104" mass="12385">MNIADKMKVILSKRKQLHLNDDYGIYKSWNEITEVLSENEEKAIRYLENCSKEDLYYISEVFEDIAEKLQSKKLIASLRRLDRKYPELEMTQDIDLAESYIETS</sequence>
<dbReference type="RefSeq" id="WP_036155099.1">
    <property type="nucleotide sequence ID" value="NZ_AVCX01000005.1"/>
</dbReference>
<gene>
    <name evidence="1" type="ORF">CD32_12590</name>
</gene>
<dbReference type="eggNOG" id="ENOG50302G7">
    <property type="taxonomic scope" value="Bacteria"/>
</dbReference>
<name>A0A0A3II24_9BACI</name>